<feature type="compositionally biased region" description="Basic and acidic residues" evidence="1">
    <location>
        <begin position="151"/>
        <end position="189"/>
    </location>
</feature>
<dbReference type="InterPro" id="IPR014001">
    <property type="entry name" value="Helicase_ATP-bd"/>
</dbReference>
<dbReference type="AlphaFoldDB" id="A0A2X1ZZ48"/>
<feature type="domain" description="Helicase ATP-binding" evidence="2">
    <location>
        <begin position="360"/>
        <end position="524"/>
    </location>
</feature>
<gene>
    <name evidence="3" type="primary">hsdR</name>
    <name evidence="3" type="ORF">NCTC13076_01703</name>
</gene>
<dbReference type="OrthoDB" id="9758243at2"/>
<dbReference type="PANTHER" id="PTHR47396:SF1">
    <property type="entry name" value="ATP-DEPENDENT HELICASE IRC3-RELATED"/>
    <property type="match status" value="1"/>
</dbReference>
<dbReference type="Gene3D" id="3.90.1570.30">
    <property type="match status" value="1"/>
</dbReference>
<dbReference type="GeneID" id="83863172"/>
<dbReference type="InterPro" id="IPR006935">
    <property type="entry name" value="Helicase/UvrB_N"/>
</dbReference>
<dbReference type="PANTHER" id="PTHR47396">
    <property type="entry name" value="TYPE I RESTRICTION ENZYME ECOKI R PROTEIN"/>
    <property type="match status" value="1"/>
</dbReference>
<dbReference type="RefSeq" id="WP_112890250.1">
    <property type="nucleotide sequence ID" value="NZ_CP068103.1"/>
</dbReference>
<reference evidence="3 4" key="1">
    <citation type="submission" date="2018-06" db="EMBL/GenBank/DDBJ databases">
        <authorList>
            <consortium name="Pathogen Informatics"/>
            <person name="Doyle S."/>
        </authorList>
    </citation>
    <scope>NUCLEOTIDE SEQUENCE [LARGE SCALE GENOMIC DNA]</scope>
    <source>
        <strain evidence="3 4">NCTC13076</strain>
    </source>
</reference>
<dbReference type="CDD" id="cd18032">
    <property type="entry name" value="DEXHc_RE_I_III_res"/>
    <property type="match status" value="1"/>
</dbReference>
<dbReference type="GO" id="GO:0005829">
    <property type="term" value="C:cytosol"/>
    <property type="evidence" value="ECO:0007669"/>
    <property type="project" value="TreeGrafter"/>
</dbReference>
<dbReference type="InterPro" id="IPR007409">
    <property type="entry name" value="Restrct_endonuc_type1_HsdR_N"/>
</dbReference>
<dbReference type="PROSITE" id="PS51192">
    <property type="entry name" value="HELICASE_ATP_BIND_1"/>
    <property type="match status" value="1"/>
</dbReference>
<dbReference type="GO" id="GO:0005524">
    <property type="term" value="F:ATP binding"/>
    <property type="evidence" value="ECO:0007669"/>
    <property type="project" value="UniProtKB-KW"/>
</dbReference>
<accession>A0A2X1ZZ48</accession>
<dbReference type="CDD" id="cd18799">
    <property type="entry name" value="SF2_C_EcoAI-like"/>
    <property type="match status" value="1"/>
</dbReference>
<evidence type="ECO:0000313" key="3">
    <source>
        <dbReference type="EMBL" id="SPY48616.1"/>
    </source>
</evidence>
<protein>
    <submittedName>
        <fullName evidence="3">Type-1 restriction enzyme R protein</fullName>
        <ecNumber evidence="3">3.1.21.3</ecNumber>
    </submittedName>
</protein>
<dbReference type="EMBL" id="UATM01000032">
    <property type="protein sequence ID" value="SPY48616.1"/>
    <property type="molecule type" value="Genomic_DNA"/>
</dbReference>
<dbReference type="InterPro" id="IPR027417">
    <property type="entry name" value="P-loop_NTPase"/>
</dbReference>
<dbReference type="InterPro" id="IPR013670">
    <property type="entry name" value="EcoEI_R_C_dom"/>
</dbReference>
<dbReference type="Pfam" id="PF04851">
    <property type="entry name" value="ResIII"/>
    <property type="match status" value="1"/>
</dbReference>
<dbReference type="Pfam" id="PF08463">
    <property type="entry name" value="EcoEI_R_C"/>
    <property type="match status" value="1"/>
</dbReference>
<organism evidence="3 4">
    <name type="scientific">Peptoniphilus harei</name>
    <dbReference type="NCBI Taxonomy" id="54005"/>
    <lineage>
        <taxon>Bacteria</taxon>
        <taxon>Bacillati</taxon>
        <taxon>Bacillota</taxon>
        <taxon>Tissierellia</taxon>
        <taxon>Tissierellales</taxon>
        <taxon>Peptoniphilaceae</taxon>
        <taxon>Peptoniphilus</taxon>
    </lineage>
</organism>
<dbReference type="GO" id="GO:0003677">
    <property type="term" value="F:DNA binding"/>
    <property type="evidence" value="ECO:0007669"/>
    <property type="project" value="UniProtKB-KW"/>
</dbReference>
<dbReference type="InterPro" id="IPR050742">
    <property type="entry name" value="Helicase_Restrict-Modif_Enz"/>
</dbReference>
<dbReference type="Gene3D" id="3.40.50.300">
    <property type="entry name" value="P-loop containing nucleotide triphosphate hydrolases"/>
    <property type="match status" value="2"/>
</dbReference>
<feature type="region of interest" description="Disordered" evidence="1">
    <location>
        <begin position="151"/>
        <end position="198"/>
    </location>
</feature>
<sequence>MGNFDFLLNNKNYKDFAEACVDAERSLIISTINAASATRRALELAVKWVYKVDTDLSLPYRDNLSSLTRHKDFIDIIDPGLDELILYIIKLGNLATHTNKKIDKQKAVASLRNLFAFVDWIDYCYGDSYVERTYDEGLIPSLDSVREKLNKSETEDLNRKREEEVDKALVDQRQETPDDLQEKLVENKNKNQNNSDITYKIDPRTEALTRKEFIDVDLELAGWQINKNVIFEVEIDGMPNTSGKGYVDYVLYGKDGLPLALVEAKKTSVDPKAGAHQAHLYAECLEKKYGRRPFYFNSNGFVTWFTDDESQRLVSGFYSQDDLQRIMDRRHLKKSLASYSINDDITNRYYQRDAVDASIEAFRNNRRSALLVMATGTGKTRTAISIVDILTKANAVTNILFLADRTALVNQAMRNFNSLLPDLSLANLTEAKKNSKDIRSSRMIFSTYQTMINSIDNVLDDKGDRLFTVGHFDLIIIDEAHRSIYQRYKDVFEYFDAKVLGLTATPRDDIDRNTYEIFHLEDNDPTYAYEYEEAVKDGYLVPYNRIETVLEFPSEGIHYSNLTPEEKERFDGIFGPDDEGFDISGSDVNRWVYSISTVDIVINDLMERGIKNSSGNEIGKTIVFAKNQLHAELIKERFDILYPEKGPEYAQVITHTVTYAQDLIDRFSVKDKLPQVAISVNMLDTGIDVPEVVNLVFFKDLFSRIMFMQMIGRGTRLCKDLFGPGLDKKDFLIFDYGGNFKRFTDGSPVVNPPLVKSLSERIFASKVKIVMALQNLKYQEDPYKKIRDDYVSELINEIRALDTNSFRVRKRIEVVSKFKKIEAWTNLNNQDILQLEDEVAPIIIPPKDHEMIQRFDLSVLSLALAILEGGTSKSLIRLIRETCNDIMKHGNIPAVFDEKDFIIDVAGEDFWKDIDFLKLEDMRLRIRNLVPLIEVGPKSKYYVDFEDTIISVEEHGTEFFANDLSSYKEKVENYIKISVKDDEVLQKIYRNEILSQDDISSLEKILWQDLGTREDYEKEFGDMKILKLIRKINGLDEEAVRKAFADFHKSTKLNYIQSKFLSTVMEYIMKNGYLDPRDFQYEPFKSLGSISKIFEDNRNDLNSILGIIREINYNSEVA</sequence>
<dbReference type="SMART" id="SM00487">
    <property type="entry name" value="DEXDc"/>
    <property type="match status" value="1"/>
</dbReference>
<name>A0A2X1ZZ48_9FIRM</name>
<dbReference type="EC" id="3.1.21.3" evidence="3"/>
<evidence type="ECO:0000256" key="1">
    <source>
        <dbReference type="SAM" id="MobiDB-lite"/>
    </source>
</evidence>
<evidence type="ECO:0000259" key="2">
    <source>
        <dbReference type="PROSITE" id="PS51192"/>
    </source>
</evidence>
<proteinExistence type="predicted"/>
<dbReference type="Pfam" id="PF04313">
    <property type="entry name" value="HSDR_N"/>
    <property type="match status" value="1"/>
</dbReference>
<dbReference type="Proteomes" id="UP000250070">
    <property type="component" value="Unassembled WGS sequence"/>
</dbReference>
<evidence type="ECO:0000313" key="4">
    <source>
        <dbReference type="Proteomes" id="UP000250070"/>
    </source>
</evidence>
<dbReference type="GO" id="GO:0009035">
    <property type="term" value="F:type I site-specific deoxyribonuclease activity"/>
    <property type="evidence" value="ECO:0007669"/>
    <property type="project" value="UniProtKB-EC"/>
</dbReference>
<dbReference type="SUPFAM" id="SSF52540">
    <property type="entry name" value="P-loop containing nucleoside triphosphate hydrolases"/>
    <property type="match status" value="2"/>
</dbReference>
<dbReference type="GO" id="GO:0009307">
    <property type="term" value="P:DNA restriction-modification system"/>
    <property type="evidence" value="ECO:0007669"/>
    <property type="project" value="UniProtKB-KW"/>
</dbReference>
<dbReference type="REBASE" id="405592">
    <property type="entry name" value="Pha13076IP"/>
</dbReference>
<keyword evidence="3" id="KW-0378">Hydrolase</keyword>